<evidence type="ECO:0000313" key="3">
    <source>
        <dbReference type="Proteomes" id="UP000019253"/>
    </source>
</evidence>
<comment type="caution">
    <text evidence="2">The sequence shown here is derived from an EMBL/GenBank/DDBJ whole genome shotgun (WGS) entry which is preliminary data.</text>
</comment>
<keyword evidence="3" id="KW-1185">Reference proteome</keyword>
<dbReference type="Gene3D" id="1.10.443.10">
    <property type="entry name" value="Intergrase catalytic core"/>
    <property type="match status" value="1"/>
</dbReference>
<gene>
    <name evidence="2" type="ORF">PGRAN_02980</name>
</gene>
<accession>W7BP55</accession>
<protein>
    <submittedName>
        <fullName evidence="2">Uncharacterized protein</fullName>
    </submittedName>
</protein>
<dbReference type="GO" id="GO:0006310">
    <property type="term" value="P:DNA recombination"/>
    <property type="evidence" value="ECO:0007669"/>
    <property type="project" value="UniProtKB-KW"/>
</dbReference>
<dbReference type="GO" id="GO:0015074">
    <property type="term" value="P:DNA integration"/>
    <property type="evidence" value="ECO:0007669"/>
    <property type="project" value="InterPro"/>
</dbReference>
<dbReference type="GO" id="GO:0003677">
    <property type="term" value="F:DNA binding"/>
    <property type="evidence" value="ECO:0007669"/>
    <property type="project" value="InterPro"/>
</dbReference>
<dbReference type="InterPro" id="IPR011010">
    <property type="entry name" value="DNA_brk_join_enz"/>
</dbReference>
<proteinExistence type="predicted"/>
<evidence type="ECO:0000313" key="2">
    <source>
        <dbReference type="EMBL" id="EUJ24821.1"/>
    </source>
</evidence>
<dbReference type="EMBL" id="AODD01000002">
    <property type="protein sequence ID" value="EUJ24821.1"/>
    <property type="molecule type" value="Genomic_DNA"/>
</dbReference>
<dbReference type="InterPro" id="IPR013762">
    <property type="entry name" value="Integrase-like_cat_sf"/>
</dbReference>
<sequence length="148" mass="17203">MLKPASVRAYYFAVQTFLNFCVAERHLASNPLVEVPTPKKRVKQVQAFSDKQVKHMLGLYSIQGSFRGAHKDVAGVVSRHRHSGANELLEIKLSDIRGSQLHIRFGKGWRERYVFLSPVMQRWLTQYLRSRERYFTAQYCARNPTMCL</sequence>
<dbReference type="STRING" id="1265819.PGRAN_02980"/>
<keyword evidence="1" id="KW-0233">DNA recombination</keyword>
<evidence type="ECO:0000256" key="1">
    <source>
        <dbReference type="ARBA" id="ARBA00023172"/>
    </source>
</evidence>
<name>W7BP55_9LIST</name>
<dbReference type="AlphaFoldDB" id="W7BP55"/>
<dbReference type="SUPFAM" id="SSF56349">
    <property type="entry name" value="DNA breaking-rejoining enzymes"/>
    <property type="match status" value="1"/>
</dbReference>
<reference evidence="2 3" key="1">
    <citation type="journal article" date="2014" name="Int. J. Syst. Evol. Microbiol.">
        <title>Listeria floridensis sp. nov., Listeria aquatica sp. nov., Listeria cornellensis sp. nov., Listeria riparia sp. nov. and Listeria grandensis sp. nov., from agricultural and natural environments.</title>
        <authorList>
            <person name="den Bakker H.C."/>
            <person name="Warchocki S."/>
            <person name="Wright E.M."/>
            <person name="Allred A.F."/>
            <person name="Ahlstrom C."/>
            <person name="Manuel C.S."/>
            <person name="Stasiewicz M.J."/>
            <person name="Burrell A."/>
            <person name="Roof S."/>
            <person name="Strawn L."/>
            <person name="Fortes E.D."/>
            <person name="Nightingale K.K."/>
            <person name="Kephart D."/>
            <person name="Wiedmann M."/>
        </authorList>
    </citation>
    <scope>NUCLEOTIDE SEQUENCE [LARGE SCALE GENOMIC DNA]</scope>
    <source>
        <strain evidence="3">FSL F6-971</strain>
    </source>
</reference>
<dbReference type="Proteomes" id="UP000019253">
    <property type="component" value="Unassembled WGS sequence"/>
</dbReference>
<organism evidence="2 3">
    <name type="scientific">Listeria grandensis FSL F6-0971</name>
    <dbReference type="NCBI Taxonomy" id="1265819"/>
    <lineage>
        <taxon>Bacteria</taxon>
        <taxon>Bacillati</taxon>
        <taxon>Bacillota</taxon>
        <taxon>Bacilli</taxon>
        <taxon>Bacillales</taxon>
        <taxon>Listeriaceae</taxon>
        <taxon>Listeria</taxon>
    </lineage>
</organism>